<dbReference type="RefSeq" id="WP_008599916.1">
    <property type="nucleotide sequence ID" value="NZ_AMRV01000001.1"/>
</dbReference>
<accession>M2U970</accession>
<feature type="domain" description="Calcineurin-like phosphoesterase" evidence="5">
    <location>
        <begin position="3"/>
        <end position="194"/>
    </location>
</feature>
<dbReference type="InterPro" id="IPR029052">
    <property type="entry name" value="Metallo-depent_PP-like"/>
</dbReference>
<evidence type="ECO:0000313" key="7">
    <source>
        <dbReference type="Proteomes" id="UP000011717"/>
    </source>
</evidence>
<keyword evidence="3" id="KW-0408">Iron</keyword>
<dbReference type="InterPro" id="IPR050884">
    <property type="entry name" value="CNP_phosphodiesterase-III"/>
</dbReference>
<keyword evidence="1" id="KW-0479">Metal-binding</keyword>
<dbReference type="SUPFAM" id="SSF56300">
    <property type="entry name" value="Metallo-dependent phosphatases"/>
    <property type="match status" value="1"/>
</dbReference>
<keyword evidence="7" id="KW-1185">Reference proteome</keyword>
<protein>
    <submittedName>
        <fullName evidence="6">Metallophosphoesterase</fullName>
    </submittedName>
</protein>
<dbReference type="Proteomes" id="UP000011717">
    <property type="component" value="Unassembled WGS sequence"/>
</dbReference>
<dbReference type="InterPro" id="IPR004843">
    <property type="entry name" value="Calcineurin-like_PHP"/>
</dbReference>
<dbReference type="Pfam" id="PF00149">
    <property type="entry name" value="Metallophos"/>
    <property type="match status" value="1"/>
</dbReference>
<dbReference type="GO" id="GO:0016787">
    <property type="term" value="F:hydrolase activity"/>
    <property type="evidence" value="ECO:0007669"/>
    <property type="project" value="UniProtKB-KW"/>
</dbReference>
<comment type="caution">
    <text evidence="6">The sequence shown here is derived from an EMBL/GenBank/DDBJ whole genome shotgun (WGS) entry which is preliminary data.</text>
</comment>
<evidence type="ECO:0000259" key="5">
    <source>
        <dbReference type="Pfam" id="PF00149"/>
    </source>
</evidence>
<reference evidence="6 7" key="1">
    <citation type="journal article" date="2013" name="Genome Announc.">
        <title>Draft Genome Sequence of Strain JLT2015T, Belonging to the Family Sphingomonadaceae of the Alphaproteobacteria.</title>
        <authorList>
            <person name="Tang K."/>
            <person name="Liu K."/>
            <person name="Li S."/>
            <person name="Jiao N."/>
        </authorList>
    </citation>
    <scope>NUCLEOTIDE SEQUENCE [LARGE SCALE GENOMIC DNA]</scope>
    <source>
        <strain evidence="6 7">JLT2015</strain>
    </source>
</reference>
<keyword evidence="2" id="KW-0378">Hydrolase</keyword>
<dbReference type="Gene3D" id="3.60.21.10">
    <property type="match status" value="1"/>
</dbReference>
<dbReference type="PANTHER" id="PTHR42988:SF2">
    <property type="entry name" value="CYCLIC NUCLEOTIDE PHOSPHODIESTERASE CBUA0032-RELATED"/>
    <property type="match status" value="1"/>
</dbReference>
<evidence type="ECO:0000313" key="6">
    <source>
        <dbReference type="EMBL" id="EMD84538.1"/>
    </source>
</evidence>
<sequence>MTRIFHTSDLHFGAEDPAALDWFAETVRTEKPDAAIVTGDLTQRARRSEFRAAAQYLAALPVPVSVEPGNHDLPYFNLFERFVRPYRRVERAAKMVEAEIDLADCVVVPLKTTARFQLRLNWSHGNVSSRGLARSLRLAQAVPDDKMVIIACHHPLVDIAETGTKGRTRGGEEALRRLSACGAQAVITGHVHTPFDVTHRLDGGGSIRLIGAGTLSERIREHVPSFNDIEIVNGDLSVRHRVA</sequence>
<dbReference type="PANTHER" id="PTHR42988">
    <property type="entry name" value="PHOSPHOHYDROLASE"/>
    <property type="match status" value="1"/>
</dbReference>
<dbReference type="PATRIC" id="fig|1234595.3.peg.467"/>
<proteinExistence type="inferred from homology"/>
<dbReference type="GO" id="GO:0046872">
    <property type="term" value="F:metal ion binding"/>
    <property type="evidence" value="ECO:0007669"/>
    <property type="project" value="UniProtKB-KW"/>
</dbReference>
<evidence type="ECO:0000256" key="1">
    <source>
        <dbReference type="ARBA" id="ARBA00022723"/>
    </source>
</evidence>
<dbReference type="AlphaFoldDB" id="M2U970"/>
<dbReference type="EMBL" id="AMRV01000001">
    <property type="protein sequence ID" value="EMD84538.1"/>
    <property type="molecule type" value="Genomic_DNA"/>
</dbReference>
<name>M2U970_9SPHN</name>
<dbReference type="OrthoDB" id="651281at2"/>
<comment type="similarity">
    <text evidence="4">Belongs to the cyclic nucleotide phosphodiesterase class-III family.</text>
</comment>
<organism evidence="6 7">
    <name type="scientific">Pacificimonas flava</name>
    <dbReference type="NCBI Taxonomy" id="1234595"/>
    <lineage>
        <taxon>Bacteria</taxon>
        <taxon>Pseudomonadati</taxon>
        <taxon>Pseudomonadota</taxon>
        <taxon>Alphaproteobacteria</taxon>
        <taxon>Sphingomonadales</taxon>
        <taxon>Sphingosinicellaceae</taxon>
        <taxon>Pacificimonas</taxon>
    </lineage>
</organism>
<evidence type="ECO:0000256" key="2">
    <source>
        <dbReference type="ARBA" id="ARBA00022801"/>
    </source>
</evidence>
<evidence type="ECO:0000256" key="3">
    <source>
        <dbReference type="ARBA" id="ARBA00023004"/>
    </source>
</evidence>
<gene>
    <name evidence="6" type="ORF">C725_0468</name>
</gene>
<evidence type="ECO:0000256" key="4">
    <source>
        <dbReference type="ARBA" id="ARBA00025742"/>
    </source>
</evidence>